<proteinExistence type="predicted"/>
<keyword evidence="1" id="KW-0732">Signal</keyword>
<protein>
    <recommendedName>
        <fullName evidence="4">Surface layer protein A domain-containing protein</fullName>
    </recommendedName>
</protein>
<accession>A0A0R1N938</accession>
<dbReference type="EMBL" id="AZEC01000001">
    <property type="protein sequence ID" value="KRL14373.1"/>
    <property type="molecule type" value="Genomic_DNA"/>
</dbReference>
<evidence type="ECO:0008006" key="4">
    <source>
        <dbReference type="Google" id="ProtNLM"/>
    </source>
</evidence>
<organism evidence="2 3">
    <name type="scientific">Schleiferilactobacillus perolens DSM 12744</name>
    <dbReference type="NCBI Taxonomy" id="1423792"/>
    <lineage>
        <taxon>Bacteria</taxon>
        <taxon>Bacillati</taxon>
        <taxon>Bacillota</taxon>
        <taxon>Bacilli</taxon>
        <taxon>Lactobacillales</taxon>
        <taxon>Lactobacillaceae</taxon>
        <taxon>Schleiferilactobacillus</taxon>
    </lineage>
</organism>
<feature type="chain" id="PRO_5006408300" description="Surface layer protein A domain-containing protein" evidence="1">
    <location>
        <begin position="48"/>
        <end position="368"/>
    </location>
</feature>
<keyword evidence="3" id="KW-1185">Reference proteome</keyword>
<evidence type="ECO:0000313" key="2">
    <source>
        <dbReference type="EMBL" id="KRL14373.1"/>
    </source>
</evidence>
<feature type="signal peptide" evidence="1">
    <location>
        <begin position="1"/>
        <end position="47"/>
    </location>
</feature>
<comment type="caution">
    <text evidence="2">The sequence shown here is derived from an EMBL/GenBank/DDBJ whole genome shotgun (WGS) entry which is preliminary data.</text>
</comment>
<name>A0A0R1N938_9LACO</name>
<dbReference type="PATRIC" id="fig|1423792.3.peg.19"/>
<evidence type="ECO:0000256" key="1">
    <source>
        <dbReference type="SAM" id="SignalP"/>
    </source>
</evidence>
<evidence type="ECO:0000313" key="3">
    <source>
        <dbReference type="Proteomes" id="UP000051330"/>
    </source>
</evidence>
<dbReference type="Proteomes" id="UP000051330">
    <property type="component" value="Unassembled WGS sequence"/>
</dbReference>
<dbReference type="AlphaFoldDB" id="A0A0R1N938"/>
<sequence>MIVTAVLQIYFNCHKGDLAMKKSFVILFSAALLSLSLTTIVATPVHAANDDAPVTDTTDSLAVTNKTGYIYFRHGEGTFNAYKDPALKIFGPEVTHFADRYMPHQAVAAYDQIATNTKTNQVMAYHIPDGWVGLDSWTANDPSTYTRGNDFGVVTLGNKTQQLYTDSKLLTPANRTLAAGTAWRYDVKEIITYKYISSVGIYAYQVGTNLWLPGTAVATEDSYPNGWGVSDQGIVKVTNRAEATMYGNLRWNNSQPYARKLAYGTQWRYPKAYISSKNKLLGFQVGNNQYVKASDVTIVPRRGVFTVTSKNGVPAVSHIGNYPVETRKLKVNTRWLTTGVQYYYGTVFYRVSTDSYVNGLNGTWTPLK</sequence>
<gene>
    <name evidence="2" type="ORF">FD09_GL000018</name>
</gene>
<reference evidence="2 3" key="1">
    <citation type="journal article" date="2015" name="Genome Announc.">
        <title>Expanding the biotechnology potential of lactobacilli through comparative genomics of 213 strains and associated genera.</title>
        <authorList>
            <person name="Sun Z."/>
            <person name="Harris H.M."/>
            <person name="McCann A."/>
            <person name="Guo C."/>
            <person name="Argimon S."/>
            <person name="Zhang W."/>
            <person name="Yang X."/>
            <person name="Jeffery I.B."/>
            <person name="Cooney J.C."/>
            <person name="Kagawa T.F."/>
            <person name="Liu W."/>
            <person name="Song Y."/>
            <person name="Salvetti E."/>
            <person name="Wrobel A."/>
            <person name="Rasinkangas P."/>
            <person name="Parkhill J."/>
            <person name="Rea M.C."/>
            <person name="O'Sullivan O."/>
            <person name="Ritari J."/>
            <person name="Douillard F.P."/>
            <person name="Paul Ross R."/>
            <person name="Yang R."/>
            <person name="Briner A.E."/>
            <person name="Felis G.E."/>
            <person name="de Vos W.M."/>
            <person name="Barrangou R."/>
            <person name="Klaenhammer T.R."/>
            <person name="Caufield P.W."/>
            <person name="Cui Y."/>
            <person name="Zhang H."/>
            <person name="O'Toole P.W."/>
        </authorList>
    </citation>
    <scope>NUCLEOTIDE SEQUENCE [LARGE SCALE GENOMIC DNA]</scope>
    <source>
        <strain evidence="2 3">DSM 12744</strain>
    </source>
</reference>